<reference evidence="2" key="2">
    <citation type="journal article" date="2018" name="Hortic Res">
        <title>Improved Brassica rapa reference genome by single-molecule sequencing and chromosome conformation capture technologies.</title>
        <authorList>
            <person name="Zhang L."/>
            <person name="Cai X."/>
            <person name="Wu J."/>
            <person name="Liu M."/>
            <person name="Grob S."/>
            <person name="Cheng F."/>
            <person name="Liang J."/>
            <person name="Cai C."/>
            <person name="Liu Z."/>
            <person name="Liu B."/>
            <person name="Wang F."/>
            <person name="Li S."/>
            <person name="Liu F."/>
            <person name="Li X."/>
            <person name="Cheng L."/>
            <person name="Yang W."/>
            <person name="Li M.H."/>
            <person name="Grossniklaus U."/>
            <person name="Zheng H."/>
            <person name="Wang X."/>
        </authorList>
    </citation>
    <scope>NUCLEOTIDE SEQUENCE [LARGE SCALE GENOMIC DNA]</scope>
    <source>
        <strain evidence="2">cv. Chiifu-401-42</strain>
    </source>
</reference>
<dbReference type="Gramene" id="Bra035998.1">
    <property type="protein sequence ID" value="Bra035998.1-P"/>
    <property type="gene ID" value="Bra035998"/>
</dbReference>
<dbReference type="HOGENOM" id="CLU_2200656_0_0_1"/>
<name>M4F4J8_BRACM</name>
<dbReference type="InParanoid" id="M4F4J8"/>
<reference evidence="2" key="1">
    <citation type="journal article" date="2011" name="Nat. Genet.">
        <title>The genome of the mesopolyploid crop species Brassica rapa.</title>
        <authorList>
            <consortium name="Brassica rapa Genome Sequencing Project Consortium"/>
            <person name="Wang X."/>
            <person name="Wang H."/>
            <person name="Wang J."/>
            <person name="Sun R."/>
            <person name="Wu J."/>
            <person name="Liu S."/>
            <person name="Bai Y."/>
            <person name="Mun J.H."/>
            <person name="Bancroft I."/>
            <person name="Cheng F."/>
            <person name="Huang S."/>
            <person name="Li X."/>
            <person name="Hua W."/>
            <person name="Wang J."/>
            <person name="Wang X."/>
            <person name="Freeling M."/>
            <person name="Pires J.C."/>
            <person name="Paterson A.H."/>
            <person name="Chalhoub B."/>
            <person name="Wang B."/>
            <person name="Hayward A."/>
            <person name="Sharpe A.G."/>
            <person name="Park B.S."/>
            <person name="Weisshaar B."/>
            <person name="Liu B."/>
            <person name="Li B."/>
            <person name="Liu B."/>
            <person name="Tong C."/>
            <person name="Song C."/>
            <person name="Duran C."/>
            <person name="Peng C."/>
            <person name="Geng C."/>
            <person name="Koh C."/>
            <person name="Lin C."/>
            <person name="Edwards D."/>
            <person name="Mu D."/>
            <person name="Shen D."/>
            <person name="Soumpourou E."/>
            <person name="Li F."/>
            <person name="Fraser F."/>
            <person name="Conant G."/>
            <person name="Lassalle G."/>
            <person name="King G.J."/>
            <person name="Bonnema G."/>
            <person name="Tang H."/>
            <person name="Wang H."/>
            <person name="Belcram H."/>
            <person name="Zhou H."/>
            <person name="Hirakawa H."/>
            <person name="Abe H."/>
            <person name="Guo H."/>
            <person name="Wang H."/>
            <person name="Jin H."/>
            <person name="Parkin I.A."/>
            <person name="Batley J."/>
            <person name="Kim J.S."/>
            <person name="Just J."/>
            <person name="Li J."/>
            <person name="Xu J."/>
            <person name="Deng J."/>
            <person name="Kim J.A."/>
            <person name="Li J."/>
            <person name="Yu J."/>
            <person name="Meng J."/>
            <person name="Wang J."/>
            <person name="Min J."/>
            <person name="Poulain J."/>
            <person name="Wang J."/>
            <person name="Hatakeyama K."/>
            <person name="Wu K."/>
            <person name="Wang L."/>
            <person name="Fang L."/>
            <person name="Trick M."/>
            <person name="Links M.G."/>
            <person name="Zhao M."/>
            <person name="Jin M."/>
            <person name="Ramchiary N."/>
            <person name="Drou N."/>
            <person name="Berkman P.J."/>
            <person name="Cai Q."/>
            <person name="Huang Q."/>
            <person name="Li R."/>
            <person name="Tabata S."/>
            <person name="Cheng S."/>
            <person name="Zhang S."/>
            <person name="Zhang S."/>
            <person name="Huang S."/>
            <person name="Sato S."/>
            <person name="Sun S."/>
            <person name="Kwon S.J."/>
            <person name="Choi S.R."/>
            <person name="Lee T.H."/>
            <person name="Fan W."/>
            <person name="Zhao X."/>
            <person name="Tan X."/>
            <person name="Xu X."/>
            <person name="Wang Y."/>
            <person name="Qiu Y."/>
            <person name="Yin Y."/>
            <person name="Li Y."/>
            <person name="Du Y."/>
            <person name="Liao Y."/>
            <person name="Lim Y."/>
            <person name="Narusaka Y."/>
            <person name="Wang Y."/>
            <person name="Wang Z."/>
            <person name="Li Z."/>
            <person name="Wang Z."/>
            <person name="Xiong Z."/>
            <person name="Zhang Z."/>
        </authorList>
    </citation>
    <scope>NUCLEOTIDE SEQUENCE [LARGE SCALE GENOMIC DNA]</scope>
    <source>
        <strain evidence="2">cv. Chiifu-401-42</strain>
    </source>
</reference>
<dbReference type="AlphaFoldDB" id="M4F4J8"/>
<evidence type="ECO:0000313" key="2">
    <source>
        <dbReference type="Proteomes" id="UP000011750"/>
    </source>
</evidence>
<sequence length="108" mass="11827">MRAGSLRSNRAGRILGRYVATSLARARSLRSDRAVCMLGRRVSIELGLSAASLAIQGLASEQSESFDMTPAKRIRAVSIDFEESFDENSATRNISFVKIKKEKFAKSG</sequence>
<reference evidence="1" key="3">
    <citation type="submission" date="2023-03" db="UniProtKB">
        <authorList>
            <consortium name="EnsemblPlants"/>
        </authorList>
    </citation>
    <scope>IDENTIFICATION</scope>
    <source>
        <strain evidence="1">cv. Chiifu-401-42</strain>
    </source>
</reference>
<accession>M4F4J8</accession>
<dbReference type="EnsemblPlants" id="Bra035998.1">
    <property type="protein sequence ID" value="Bra035998.1-P"/>
    <property type="gene ID" value="Bra035998"/>
</dbReference>
<protein>
    <submittedName>
        <fullName evidence="1">Uncharacterized protein</fullName>
    </submittedName>
</protein>
<organism evidence="1 2">
    <name type="scientific">Brassica campestris</name>
    <name type="common">Field mustard</name>
    <dbReference type="NCBI Taxonomy" id="3711"/>
    <lineage>
        <taxon>Eukaryota</taxon>
        <taxon>Viridiplantae</taxon>
        <taxon>Streptophyta</taxon>
        <taxon>Embryophyta</taxon>
        <taxon>Tracheophyta</taxon>
        <taxon>Spermatophyta</taxon>
        <taxon>Magnoliopsida</taxon>
        <taxon>eudicotyledons</taxon>
        <taxon>Gunneridae</taxon>
        <taxon>Pentapetalae</taxon>
        <taxon>rosids</taxon>
        <taxon>malvids</taxon>
        <taxon>Brassicales</taxon>
        <taxon>Brassicaceae</taxon>
        <taxon>Brassiceae</taxon>
        <taxon>Brassica</taxon>
    </lineage>
</organism>
<keyword evidence="2" id="KW-1185">Reference proteome</keyword>
<proteinExistence type="predicted"/>
<dbReference type="Proteomes" id="UP000011750">
    <property type="component" value="Unassembled WGS sequence"/>
</dbReference>
<evidence type="ECO:0000313" key="1">
    <source>
        <dbReference type="EnsemblPlants" id="Bra035998.1-P"/>
    </source>
</evidence>